<evidence type="ECO:0000313" key="2">
    <source>
        <dbReference type="EMBL" id="KPC32986.1"/>
    </source>
</evidence>
<dbReference type="RefSeq" id="WP_054085422.1">
    <property type="nucleotide sequence ID" value="NZ_LGLN01000033.1"/>
</dbReference>
<reference evidence="2 3" key="2">
    <citation type="submission" date="2015-10" db="EMBL/GenBank/DDBJ databases">
        <title>Comparative genomics and high-throughput reverse genetic screens identify a new phytobacterial MAMP and an Arabidopsis receptor required for immune elicitation.</title>
        <authorList>
            <person name="Mott G.A."/>
            <person name="Thakur S."/>
            <person name="Wang P.W."/>
            <person name="Desveaux D."/>
            <person name="Guttman D.S."/>
        </authorList>
    </citation>
    <scope>NUCLEOTIDE SEQUENCE [LARGE SCALE GENOMIC DNA]</scope>
    <source>
        <strain evidence="2 3">0788_9</strain>
    </source>
</reference>
<protein>
    <submittedName>
        <fullName evidence="2">Uncharacterized protein</fullName>
    </submittedName>
</protein>
<accession>A0A0N1JPH1</accession>
<name>A0A0N1JPH1_PSESX</name>
<dbReference type="AlphaFoldDB" id="A0A0N1JPH1"/>
<sequence length="77" mass="8682">MRDLNPLYSAVLQAVEAMAPSEQPPMPEDMTPDEHAPQTQHYTESQLRLHRLLNGDFQPTAERADTDPIAQPASERQ</sequence>
<evidence type="ECO:0000313" key="3">
    <source>
        <dbReference type="Proteomes" id="UP000037891"/>
    </source>
</evidence>
<gene>
    <name evidence="2" type="ORF">ABJ99_1839</name>
</gene>
<feature type="region of interest" description="Disordered" evidence="1">
    <location>
        <begin position="18"/>
        <end position="77"/>
    </location>
</feature>
<evidence type="ECO:0000256" key="1">
    <source>
        <dbReference type="SAM" id="MobiDB-lite"/>
    </source>
</evidence>
<dbReference type="Proteomes" id="UP000037891">
    <property type="component" value="Unassembled WGS sequence"/>
</dbReference>
<dbReference type="PATRIC" id="fig|81035.3.peg.1985"/>
<reference evidence="2 3" key="1">
    <citation type="submission" date="2015-07" db="EMBL/GenBank/DDBJ databases">
        <authorList>
            <person name="Noorani M."/>
        </authorList>
    </citation>
    <scope>NUCLEOTIDE SEQUENCE [LARGE SCALE GENOMIC DNA]</scope>
    <source>
        <strain evidence="2 3">0788_9</strain>
    </source>
</reference>
<dbReference type="EMBL" id="LGLN01000033">
    <property type="protein sequence ID" value="KPC32986.1"/>
    <property type="molecule type" value="Genomic_DNA"/>
</dbReference>
<feature type="compositionally biased region" description="Polar residues" evidence="1">
    <location>
        <begin position="37"/>
        <end position="46"/>
    </location>
</feature>
<comment type="caution">
    <text evidence="2">The sequence shown here is derived from an EMBL/GenBank/DDBJ whole genome shotgun (WGS) entry which is preliminary data.</text>
</comment>
<proteinExistence type="predicted"/>
<organism evidence="2 3">
    <name type="scientific">Pseudomonas syringae pv. cilantro</name>
    <dbReference type="NCBI Taxonomy" id="81035"/>
    <lineage>
        <taxon>Bacteria</taxon>
        <taxon>Pseudomonadati</taxon>
        <taxon>Pseudomonadota</taxon>
        <taxon>Gammaproteobacteria</taxon>
        <taxon>Pseudomonadales</taxon>
        <taxon>Pseudomonadaceae</taxon>
        <taxon>Pseudomonas</taxon>
        <taxon>Pseudomonas syringae</taxon>
    </lineage>
</organism>